<dbReference type="AlphaFoldDB" id="A0A918N576"/>
<protein>
    <submittedName>
        <fullName evidence="1">Uncharacterized protein</fullName>
    </submittedName>
</protein>
<accession>A0A918N576</accession>
<dbReference type="RefSeq" id="WP_027412755.1">
    <property type="nucleotide sequence ID" value="NZ_BMWS01000023.1"/>
</dbReference>
<proteinExistence type="predicted"/>
<comment type="caution">
    <text evidence="1">The sequence shown here is derived from an EMBL/GenBank/DDBJ whole genome shotgun (WGS) entry which is preliminary data.</text>
</comment>
<dbReference type="EMBL" id="BMWS01000023">
    <property type="protein sequence ID" value="GGX27259.1"/>
    <property type="molecule type" value="Genomic_DNA"/>
</dbReference>
<name>A0A918N576_9FLAO</name>
<evidence type="ECO:0000313" key="1">
    <source>
        <dbReference type="EMBL" id="GGX27259.1"/>
    </source>
</evidence>
<dbReference type="Proteomes" id="UP000601108">
    <property type="component" value="Unassembled WGS sequence"/>
</dbReference>
<reference evidence="1 2" key="1">
    <citation type="journal article" date="2014" name="Int. J. Syst. Evol. Microbiol.">
        <title>Complete genome sequence of Corynebacterium casei LMG S-19264T (=DSM 44701T), isolated from a smear-ripened cheese.</title>
        <authorList>
            <consortium name="US DOE Joint Genome Institute (JGI-PGF)"/>
            <person name="Walter F."/>
            <person name="Albersmeier A."/>
            <person name="Kalinowski J."/>
            <person name="Ruckert C."/>
        </authorList>
    </citation>
    <scope>NUCLEOTIDE SEQUENCE [LARGE SCALE GENOMIC DNA]</scope>
    <source>
        <strain evidence="1 2">KCTC 12285</strain>
    </source>
</reference>
<gene>
    <name evidence="1" type="ORF">GCM10007384_30740</name>
</gene>
<sequence length="174" mass="20385">MFENFTYKQKLFGLIIVAILLFITANKRSFQVTRRAYNQVDDLQKKLEYVNASTTSLSQMQSELNLYDKIIGKQGVGPEEVQQKILDFTTTFVNIKVSGMEEIHTAESNGFNIITNQLVLEGDYNSLIEILYEFEKNFHFSNIVNISFLKEKEYKTRKNKLRVKIIFQNYEKNN</sequence>
<evidence type="ECO:0000313" key="2">
    <source>
        <dbReference type="Proteomes" id="UP000601108"/>
    </source>
</evidence>
<organism evidence="1 2">
    <name type="scientific">Aquimarina muelleri</name>
    <dbReference type="NCBI Taxonomy" id="279356"/>
    <lineage>
        <taxon>Bacteria</taxon>
        <taxon>Pseudomonadati</taxon>
        <taxon>Bacteroidota</taxon>
        <taxon>Flavobacteriia</taxon>
        <taxon>Flavobacteriales</taxon>
        <taxon>Flavobacteriaceae</taxon>
        <taxon>Aquimarina</taxon>
    </lineage>
</organism>
<keyword evidence="2" id="KW-1185">Reference proteome</keyword>